<dbReference type="GO" id="GO:0007020">
    <property type="term" value="P:microtubule nucleation"/>
    <property type="evidence" value="ECO:0007669"/>
    <property type="project" value="InterPro"/>
</dbReference>
<dbReference type="GO" id="GO:0000278">
    <property type="term" value="P:mitotic cell cycle"/>
    <property type="evidence" value="ECO:0007669"/>
    <property type="project" value="TreeGrafter"/>
</dbReference>
<proteinExistence type="evidence at transcript level"/>
<dbReference type="GO" id="GO:0051011">
    <property type="term" value="F:microtubule minus-end binding"/>
    <property type="evidence" value="ECO:0007669"/>
    <property type="project" value="TreeGrafter"/>
</dbReference>
<dbReference type="PANTHER" id="PTHR19302">
    <property type="entry name" value="GAMMA TUBULIN COMPLEX PROTEIN"/>
    <property type="match status" value="1"/>
</dbReference>
<dbReference type="OrthoDB" id="78652at2759"/>
<dbReference type="Pfam" id="PF17681">
    <property type="entry name" value="GCP_N_terminal"/>
    <property type="match status" value="1"/>
</dbReference>
<evidence type="ECO:0000256" key="3">
    <source>
        <dbReference type="ARBA" id="ARBA00022490"/>
    </source>
</evidence>
<keyword evidence="3 6" id="KW-0963">Cytoplasm</keyword>
<organism evidence="9">
    <name type="scientific">Parasteatoda tepidariorum</name>
    <name type="common">Common house spider</name>
    <name type="synonym">Achaearanea tepidariorum</name>
    <dbReference type="NCBI Taxonomy" id="114398"/>
    <lineage>
        <taxon>Eukaryota</taxon>
        <taxon>Metazoa</taxon>
        <taxon>Ecdysozoa</taxon>
        <taxon>Arthropoda</taxon>
        <taxon>Chelicerata</taxon>
        <taxon>Arachnida</taxon>
        <taxon>Araneae</taxon>
        <taxon>Araneomorphae</taxon>
        <taxon>Entelegynae</taxon>
        <taxon>Araneoidea</taxon>
        <taxon>Theridiidae</taxon>
        <taxon>Parasteatoda</taxon>
    </lineage>
</organism>
<comment type="similarity">
    <text evidence="2 6">Belongs to the TUBGCP family.</text>
</comment>
<dbReference type="GO" id="GO:0051225">
    <property type="term" value="P:spindle assembly"/>
    <property type="evidence" value="ECO:0007669"/>
    <property type="project" value="TreeGrafter"/>
</dbReference>
<dbReference type="Pfam" id="PF04130">
    <property type="entry name" value="GCP_C_terminal"/>
    <property type="match status" value="1"/>
</dbReference>
<feature type="domain" description="Gamma tubulin complex component C-terminal" evidence="7">
    <location>
        <begin position="318"/>
        <end position="613"/>
    </location>
</feature>
<dbReference type="GO" id="GO:0000930">
    <property type="term" value="C:gamma-tubulin complex"/>
    <property type="evidence" value="ECO:0007669"/>
    <property type="project" value="TreeGrafter"/>
</dbReference>
<keyword evidence="5 6" id="KW-0206">Cytoskeleton</keyword>
<dbReference type="KEGG" id="ptep:107455387"/>
<evidence type="ECO:0000256" key="6">
    <source>
        <dbReference type="RuleBase" id="RU363050"/>
    </source>
</evidence>
<dbReference type="EMBL" id="IAAA01030903">
    <property type="protein sequence ID" value="LAA08502.1"/>
    <property type="molecule type" value="mRNA"/>
</dbReference>
<keyword evidence="4 6" id="KW-0493">Microtubule</keyword>
<dbReference type="GO" id="GO:0051321">
    <property type="term" value="P:meiotic cell cycle"/>
    <property type="evidence" value="ECO:0007669"/>
    <property type="project" value="TreeGrafter"/>
</dbReference>
<feature type="domain" description="Gamma tubulin complex component protein N-terminal" evidence="8">
    <location>
        <begin position="2"/>
        <end position="312"/>
    </location>
</feature>
<dbReference type="GO" id="GO:0000922">
    <property type="term" value="C:spindle pole"/>
    <property type="evidence" value="ECO:0007669"/>
    <property type="project" value="InterPro"/>
</dbReference>
<evidence type="ECO:0000256" key="1">
    <source>
        <dbReference type="ARBA" id="ARBA00004267"/>
    </source>
</evidence>
<dbReference type="InterPro" id="IPR042241">
    <property type="entry name" value="GCP_C_sf"/>
</dbReference>
<name>A0A2L2YK65_PARTP</name>
<dbReference type="AlphaFoldDB" id="A0A2L2YK65"/>
<dbReference type="PANTHER" id="PTHR19302:SF27">
    <property type="entry name" value="GAMMA-TUBULIN COMPLEX COMPONENT 4"/>
    <property type="match status" value="1"/>
</dbReference>
<evidence type="ECO:0000256" key="5">
    <source>
        <dbReference type="ARBA" id="ARBA00023212"/>
    </source>
</evidence>
<dbReference type="InterPro" id="IPR007259">
    <property type="entry name" value="GCP"/>
</dbReference>
<dbReference type="GeneID" id="107455387"/>
<evidence type="ECO:0000313" key="9">
    <source>
        <dbReference type="EMBL" id="LAA08502.1"/>
    </source>
</evidence>
<sequence length="624" mass="72477">MFHELLMALSGFPGTIFYHSSKEQNITVSSCVPNLHPGERNILDRLCLIATKYRRLHDFGKVHKFSADLSGDPYEVKGLYLKSFCCGLETVLNMYQQELVEIEQELLKDPFLPLTHFLKLEKWDPLFEVLCSIVKEIQDEQKMTHGCRILELLFKHSVSGVPLIEVAINKILQSCHSVMYRQVFSLMMNGSVEDPFREFFIQQDTSAKRPQGNSNFASDKDNVKYIIEPTLLPSYIPSNLAAKVQFVGEYVSILGATENSDSYSLFLKKERVFAKKFEKLIEKPSFSLLNFETTVDDIRKCASEYLWDVIVKQCNVKNHFKILKDFYLLGNGELFLNFICEANQLLRMPMTLSAETDASKLFTSVVRRIYPDDELITEKFRIEFQEKRKNIEDIDKGTLSKAKLETGWSAISLHYDVLSPLHILFTPNVIDQYNMVFRFLLSLRRAQMELHQCWASQMQNKRNCLDSSLIPFWTLRSHMSFLIDNFQYYVLVDVLESRFCKLISKMENVKDYEELQQSHEQFLTDVISRCFLELKTVHLSLNEILELCSSFCNLMSRLSSTRSQKEIAQFENLKLNFQRHSALLFRILSSVRSQQVSPHVAQLLLRIDYNKYFITSGCQLGGIK</sequence>
<accession>A0A2L2YK65</accession>
<dbReference type="GO" id="GO:0031122">
    <property type="term" value="P:cytoplasmic microtubule organization"/>
    <property type="evidence" value="ECO:0007669"/>
    <property type="project" value="TreeGrafter"/>
</dbReference>
<reference evidence="9" key="1">
    <citation type="journal article" date="2016" name="Mol. Ecol. Resour.">
        <title>Evaluation of the impact of RNA preservation methods of spiders for de novo transcriptome assembly.</title>
        <authorList>
            <person name="Kono N."/>
            <person name="Nakamura H."/>
            <person name="Ito Y."/>
            <person name="Tomita M."/>
            <person name="Arakawa K."/>
        </authorList>
    </citation>
    <scope>NUCLEOTIDE SEQUENCE</scope>
    <source>
        <tissue evidence="9">Whole body</tissue>
    </source>
</reference>
<protein>
    <recommendedName>
        <fullName evidence="6">Gamma-tubulin complex component</fullName>
    </recommendedName>
</protein>
<dbReference type="InterPro" id="IPR041470">
    <property type="entry name" value="GCP_N"/>
</dbReference>
<comment type="subcellular location">
    <subcellularLocation>
        <location evidence="1 6">Cytoplasm</location>
        <location evidence="1 6">Cytoskeleton</location>
        <location evidence="1 6">Microtubule organizing center</location>
    </subcellularLocation>
</comment>
<evidence type="ECO:0000259" key="7">
    <source>
        <dbReference type="Pfam" id="PF04130"/>
    </source>
</evidence>
<evidence type="ECO:0000256" key="4">
    <source>
        <dbReference type="ARBA" id="ARBA00022701"/>
    </source>
</evidence>
<dbReference type="InterPro" id="IPR040457">
    <property type="entry name" value="GCP_C"/>
</dbReference>
<evidence type="ECO:0000259" key="8">
    <source>
        <dbReference type="Pfam" id="PF17681"/>
    </source>
</evidence>
<dbReference type="Gene3D" id="1.20.120.1900">
    <property type="entry name" value="Gamma-tubulin complex, C-terminal domain"/>
    <property type="match status" value="1"/>
</dbReference>
<dbReference type="GO" id="GO:0005874">
    <property type="term" value="C:microtubule"/>
    <property type="evidence" value="ECO:0007669"/>
    <property type="project" value="UniProtKB-KW"/>
</dbReference>
<evidence type="ECO:0000256" key="2">
    <source>
        <dbReference type="ARBA" id="ARBA00010337"/>
    </source>
</evidence>
<dbReference type="GO" id="GO:0043015">
    <property type="term" value="F:gamma-tubulin binding"/>
    <property type="evidence" value="ECO:0007669"/>
    <property type="project" value="InterPro"/>
</dbReference>